<comment type="catalytic activity">
    <reaction evidence="4">
        <text>a 5'-end triphospho-ribonucleoside in mRNA + H2O = a 5'-end phospho-ribonucleoside in mRNA + diphosphate + H(+)</text>
        <dbReference type="Rhea" id="RHEA:78683"/>
        <dbReference type="Rhea" id="RHEA-COMP:15692"/>
        <dbReference type="Rhea" id="RHEA-COMP:17164"/>
        <dbReference type="ChEBI" id="CHEBI:15377"/>
        <dbReference type="ChEBI" id="CHEBI:15378"/>
        <dbReference type="ChEBI" id="CHEBI:33019"/>
        <dbReference type="ChEBI" id="CHEBI:138282"/>
        <dbReference type="ChEBI" id="CHEBI:167618"/>
    </reaction>
    <physiologicalReaction direction="left-to-right" evidence="4">
        <dbReference type="Rhea" id="RHEA:78684"/>
    </physiologicalReaction>
</comment>
<dbReference type="GO" id="GO:0000166">
    <property type="term" value="F:nucleotide binding"/>
    <property type="evidence" value="ECO:0007669"/>
    <property type="project" value="UniProtKB-KW"/>
</dbReference>
<dbReference type="GO" id="GO:0034353">
    <property type="term" value="F:mRNA 5'-diphosphatase activity"/>
    <property type="evidence" value="ECO:0007669"/>
    <property type="project" value="TreeGrafter"/>
</dbReference>
<evidence type="ECO:0000259" key="8">
    <source>
        <dbReference type="Pfam" id="PF08652"/>
    </source>
</evidence>
<dbReference type="Proteomes" id="UP001151518">
    <property type="component" value="Unassembled WGS sequence"/>
</dbReference>
<comment type="catalytic activity">
    <reaction evidence="3">
        <text>a 5'-end (N(7)-methyl 5'-triphosphoguanosine)-ribonucleoside-ribonucleotide in mRNA + H2O = a (N(7)-methyl 5'-triphosphoguanosine)-nucleoside + a 5'-end phospho-ribonucleoside in mRNA + H(+)</text>
        <dbReference type="Rhea" id="RHEA:66928"/>
        <dbReference type="Rhea" id="RHEA-COMP:15692"/>
        <dbReference type="Rhea" id="RHEA-COMP:17313"/>
        <dbReference type="ChEBI" id="CHEBI:15377"/>
        <dbReference type="ChEBI" id="CHEBI:15378"/>
        <dbReference type="ChEBI" id="CHEBI:138282"/>
        <dbReference type="ChEBI" id="CHEBI:172876"/>
        <dbReference type="ChEBI" id="CHEBI:172877"/>
    </reaction>
    <physiologicalReaction direction="left-to-right" evidence="3">
        <dbReference type="Rhea" id="RHEA:66929"/>
    </physiologicalReaction>
</comment>
<dbReference type="GO" id="GO:0005829">
    <property type="term" value="C:cytosol"/>
    <property type="evidence" value="ECO:0007669"/>
    <property type="project" value="TreeGrafter"/>
</dbReference>
<evidence type="ECO:0000256" key="6">
    <source>
        <dbReference type="RuleBase" id="RU367113"/>
    </source>
</evidence>
<dbReference type="GO" id="GO:0003723">
    <property type="term" value="F:RNA binding"/>
    <property type="evidence" value="ECO:0007669"/>
    <property type="project" value="UniProtKB-KW"/>
</dbReference>
<accession>A0A9W8KXA6</accession>
<gene>
    <name evidence="9" type="primary">RAI1</name>
    <name evidence="9" type="ORF">GGI25_004311</name>
</gene>
<protein>
    <recommendedName>
        <fullName evidence="6">Decapping nuclease</fullName>
        <ecNumber evidence="6">3.6.1.-</ecNumber>
    </recommendedName>
</protein>
<dbReference type="GO" id="GO:0000956">
    <property type="term" value="P:nuclear-transcribed mRNA catabolic process"/>
    <property type="evidence" value="ECO:0007669"/>
    <property type="project" value="TreeGrafter"/>
</dbReference>
<keyword evidence="6" id="KW-0547">Nucleotide-binding</keyword>
<comment type="function">
    <text evidence="6">Decapping enzyme for NAD-capped RNAs: specifically hydrolyzes the nicotinamide adenine dinucleotide (NAD) cap from a subset of RNAs by removing the entire NAD moiety from the 5'-end of an NAD-capped RNA.</text>
</comment>
<dbReference type="GO" id="GO:0110155">
    <property type="term" value="P:NAD-cap decapping"/>
    <property type="evidence" value="ECO:0007669"/>
    <property type="project" value="TreeGrafter"/>
</dbReference>
<dbReference type="GO" id="GO:0046872">
    <property type="term" value="F:metal ion binding"/>
    <property type="evidence" value="ECO:0007669"/>
    <property type="project" value="UniProtKB-KW"/>
</dbReference>
<comment type="subcellular location">
    <subcellularLocation>
        <location evidence="6">Nucleus</location>
    </subcellularLocation>
</comment>
<evidence type="ECO:0000313" key="9">
    <source>
        <dbReference type="EMBL" id="KAJ2674572.1"/>
    </source>
</evidence>
<keyword evidence="6" id="KW-0479">Metal-binding</keyword>
<sequence length="412" mass="47842">MEHTAQPAPEKRTETEASDEYLYQQSRSKVPRTDKEPTTTEPMRPPVGRFGIHPLKKYRLPCPQFTEPKELLSFSYSDRREICMDNRELKYYYPPQIDPLPHLFDGFEMQIKRDSMINEHIDGLLTSLCNVQKNSADQQPFQADFVMYRGMLTRIFTTPYSLRDSWSMNATKIGSTIYIEEDVTPEKIAERNGSSDWHRKLMYSGYRFESLCVVSKPPDELVREELDKELQSRSNAVVNTNSEYCSVFRTRLGAHSIISGAEVDCIDGKKPAELPNRLYRELKTSSVLDTQRKKESFERHKLLKFWAQSFIAGIPTVTVGYRDNEGILRSVEDIKTQDMPRRVRGQPGMWEANVCMNFADMLLQFFKDVVVNQGPDFQYRIKYDAEAQEVQVLPLGKCKPFLTQEYIAMIEK</sequence>
<comment type="catalytic activity">
    <reaction evidence="5">
        <text>a 5'-end NAD(+)-phospho-ribonucleoside in mRNA + H2O = a 5'-end phospho-ribonucleoside in mRNA + NAD(+) + H(+)</text>
        <dbReference type="Rhea" id="RHEA:60880"/>
        <dbReference type="Rhea" id="RHEA-COMP:15692"/>
        <dbReference type="Rhea" id="RHEA-COMP:15698"/>
        <dbReference type="ChEBI" id="CHEBI:15377"/>
        <dbReference type="ChEBI" id="CHEBI:15378"/>
        <dbReference type="ChEBI" id="CHEBI:57540"/>
        <dbReference type="ChEBI" id="CHEBI:138282"/>
        <dbReference type="ChEBI" id="CHEBI:144029"/>
    </reaction>
    <physiologicalReaction direction="left-to-right" evidence="5">
        <dbReference type="Rhea" id="RHEA:60881"/>
    </physiologicalReaction>
</comment>
<dbReference type="InterPro" id="IPR013961">
    <property type="entry name" value="RAI1"/>
</dbReference>
<feature type="region of interest" description="Disordered" evidence="7">
    <location>
        <begin position="1"/>
        <end position="50"/>
    </location>
</feature>
<evidence type="ECO:0000256" key="3">
    <source>
        <dbReference type="ARBA" id="ARBA00044676"/>
    </source>
</evidence>
<evidence type="ECO:0000256" key="7">
    <source>
        <dbReference type="SAM" id="MobiDB-lite"/>
    </source>
</evidence>
<feature type="domain" description="RAI1-like" evidence="8">
    <location>
        <begin position="67"/>
        <end position="406"/>
    </location>
</feature>
<dbReference type="EMBL" id="JANBTW010000056">
    <property type="protein sequence ID" value="KAJ2674572.1"/>
    <property type="molecule type" value="Genomic_DNA"/>
</dbReference>
<keyword evidence="6" id="KW-0694">RNA-binding</keyword>
<reference evidence="9" key="1">
    <citation type="submission" date="2022-07" db="EMBL/GenBank/DDBJ databases">
        <title>Phylogenomic reconstructions and comparative analyses of Kickxellomycotina fungi.</title>
        <authorList>
            <person name="Reynolds N.K."/>
            <person name="Stajich J.E."/>
            <person name="Barry K."/>
            <person name="Grigoriev I.V."/>
            <person name="Crous P."/>
            <person name="Smith M.E."/>
        </authorList>
    </citation>
    <scope>NUCLEOTIDE SEQUENCE</scope>
    <source>
        <strain evidence="9">NRRL 3115</strain>
    </source>
</reference>
<comment type="cofactor">
    <cofactor evidence="1 6">
        <name>a divalent metal cation</name>
        <dbReference type="ChEBI" id="CHEBI:60240"/>
    </cofactor>
</comment>
<dbReference type="Pfam" id="PF08652">
    <property type="entry name" value="RAI1"/>
    <property type="match status" value="1"/>
</dbReference>
<dbReference type="PANTHER" id="PTHR12395">
    <property type="entry name" value="DOM-3 RELATED"/>
    <property type="match status" value="1"/>
</dbReference>
<evidence type="ECO:0000256" key="5">
    <source>
        <dbReference type="ARBA" id="ARBA00048124"/>
    </source>
</evidence>
<dbReference type="InterPro" id="IPR039039">
    <property type="entry name" value="RAI1-like_fam"/>
</dbReference>
<evidence type="ECO:0000313" key="10">
    <source>
        <dbReference type="Proteomes" id="UP001151518"/>
    </source>
</evidence>
<proteinExistence type="inferred from homology"/>
<dbReference type="EC" id="3.6.1.-" evidence="6"/>
<keyword evidence="6" id="KW-0378">Hydrolase</keyword>
<keyword evidence="9" id="KW-0255">Endonuclease</keyword>
<dbReference type="GO" id="GO:0005634">
    <property type="term" value="C:nucleus"/>
    <property type="evidence" value="ECO:0007669"/>
    <property type="project" value="UniProtKB-SubCell"/>
</dbReference>
<organism evidence="9 10">
    <name type="scientific">Coemansia spiralis</name>
    <dbReference type="NCBI Taxonomy" id="417178"/>
    <lineage>
        <taxon>Eukaryota</taxon>
        <taxon>Fungi</taxon>
        <taxon>Fungi incertae sedis</taxon>
        <taxon>Zoopagomycota</taxon>
        <taxon>Kickxellomycotina</taxon>
        <taxon>Kickxellomycetes</taxon>
        <taxon>Kickxellales</taxon>
        <taxon>Kickxellaceae</taxon>
        <taxon>Coemansia</taxon>
    </lineage>
</organism>
<dbReference type="OrthoDB" id="5853397at2759"/>
<dbReference type="PANTHER" id="PTHR12395:SF9">
    <property type="entry name" value="DECAPPING AND EXORIBONUCLEASE PROTEIN"/>
    <property type="match status" value="1"/>
</dbReference>
<comment type="similarity">
    <text evidence="2 6">Belongs to the DXO/Dom3Z family.</text>
</comment>
<comment type="caution">
    <text evidence="9">The sequence shown here is derived from an EMBL/GenBank/DDBJ whole genome shotgun (WGS) entry which is preliminary data.</text>
</comment>
<evidence type="ECO:0000256" key="4">
    <source>
        <dbReference type="ARBA" id="ARBA00044692"/>
    </source>
</evidence>
<evidence type="ECO:0000256" key="2">
    <source>
        <dbReference type="ARBA" id="ARBA00006562"/>
    </source>
</evidence>
<dbReference type="AlphaFoldDB" id="A0A9W8KXA6"/>
<name>A0A9W8KXA6_9FUNG</name>
<keyword evidence="6" id="KW-0540">Nuclease</keyword>
<dbReference type="GO" id="GO:0004519">
    <property type="term" value="F:endonuclease activity"/>
    <property type="evidence" value="ECO:0007669"/>
    <property type="project" value="UniProtKB-KW"/>
</dbReference>
<evidence type="ECO:0000256" key="1">
    <source>
        <dbReference type="ARBA" id="ARBA00001968"/>
    </source>
</evidence>
<keyword evidence="6" id="KW-0539">Nucleus</keyword>
<feature type="compositionally biased region" description="Basic and acidic residues" evidence="7">
    <location>
        <begin position="1"/>
        <end position="15"/>
    </location>
</feature>